<sequence length="149" mass="16014">MSDEPENYEAQLAQIRASKHFVRDRVAAGSWRYDIVYSSIAAVIVAGQAAPAPFNVLASGGGALAFGLLWRGWADKTGVSVTGLSPKRARWVAMALGALFAVLMLAAFYVGRWGEPLWALPLGVIAFVAALGCSRLWLRVYRAETEAGE</sequence>
<gene>
    <name evidence="2" type="ORF">GGQ93_002331</name>
</gene>
<keyword evidence="3" id="KW-1185">Reference proteome</keyword>
<name>A0A7W9C8J4_9CAUL</name>
<reference evidence="2 3" key="1">
    <citation type="submission" date="2020-08" db="EMBL/GenBank/DDBJ databases">
        <title>Genomic Encyclopedia of Type Strains, Phase IV (KMG-IV): sequencing the most valuable type-strain genomes for metagenomic binning, comparative biology and taxonomic classification.</title>
        <authorList>
            <person name="Goeker M."/>
        </authorList>
    </citation>
    <scope>NUCLEOTIDE SEQUENCE [LARGE SCALE GENOMIC DNA]</scope>
    <source>
        <strain evidence="2 3">DSM 4731</strain>
    </source>
</reference>
<evidence type="ECO:0008006" key="4">
    <source>
        <dbReference type="Google" id="ProtNLM"/>
    </source>
</evidence>
<protein>
    <recommendedName>
        <fullName evidence="4">Transmembrane protein</fullName>
    </recommendedName>
</protein>
<proteinExistence type="predicted"/>
<accession>A0A7W9C8J4</accession>
<keyword evidence="1" id="KW-0472">Membrane</keyword>
<evidence type="ECO:0000313" key="3">
    <source>
        <dbReference type="Proteomes" id="UP000527324"/>
    </source>
</evidence>
<organism evidence="2 3">
    <name type="scientific">Brevundimonas aurantiaca</name>
    <dbReference type="NCBI Taxonomy" id="74316"/>
    <lineage>
        <taxon>Bacteria</taxon>
        <taxon>Pseudomonadati</taxon>
        <taxon>Pseudomonadota</taxon>
        <taxon>Alphaproteobacteria</taxon>
        <taxon>Caulobacterales</taxon>
        <taxon>Caulobacteraceae</taxon>
        <taxon>Brevundimonas</taxon>
    </lineage>
</organism>
<dbReference type="RefSeq" id="WP_183217150.1">
    <property type="nucleotide sequence ID" value="NZ_CAJFZW010000012.1"/>
</dbReference>
<dbReference type="Proteomes" id="UP000527324">
    <property type="component" value="Unassembled WGS sequence"/>
</dbReference>
<keyword evidence="1" id="KW-1133">Transmembrane helix</keyword>
<feature type="transmembrane region" description="Helical" evidence="1">
    <location>
        <begin position="117"/>
        <end position="138"/>
    </location>
</feature>
<evidence type="ECO:0000313" key="2">
    <source>
        <dbReference type="EMBL" id="MBB5740612.1"/>
    </source>
</evidence>
<evidence type="ECO:0000256" key="1">
    <source>
        <dbReference type="SAM" id="Phobius"/>
    </source>
</evidence>
<dbReference type="EMBL" id="JACHOQ010000005">
    <property type="protein sequence ID" value="MBB5740612.1"/>
    <property type="molecule type" value="Genomic_DNA"/>
</dbReference>
<feature type="transmembrane region" description="Helical" evidence="1">
    <location>
        <begin position="52"/>
        <end position="70"/>
    </location>
</feature>
<comment type="caution">
    <text evidence="2">The sequence shown here is derived from an EMBL/GenBank/DDBJ whole genome shotgun (WGS) entry which is preliminary data.</text>
</comment>
<dbReference type="AlphaFoldDB" id="A0A7W9C8J4"/>
<keyword evidence="1" id="KW-0812">Transmembrane</keyword>
<feature type="transmembrane region" description="Helical" evidence="1">
    <location>
        <begin position="91"/>
        <end position="111"/>
    </location>
</feature>